<reference evidence="1 2" key="1">
    <citation type="submission" date="2014-06" db="EMBL/GenBank/DDBJ databases">
        <authorList>
            <person name="Le Roux F."/>
        </authorList>
    </citation>
    <scope>NUCLEOTIDE SEQUENCE [LARGE SCALE GENOMIC DNA]</scope>
    <source>
        <strain evidence="1 2">J5-4</strain>
    </source>
</reference>
<evidence type="ECO:0008006" key="3">
    <source>
        <dbReference type="Google" id="ProtNLM"/>
    </source>
</evidence>
<gene>
    <name evidence="1" type="ORF">VCR4J5_280003</name>
</gene>
<organism evidence="1 2">
    <name type="scientific">Vibrio crassostreae</name>
    <dbReference type="NCBI Taxonomy" id="246167"/>
    <lineage>
        <taxon>Bacteria</taxon>
        <taxon>Pseudomonadati</taxon>
        <taxon>Pseudomonadota</taxon>
        <taxon>Gammaproteobacteria</taxon>
        <taxon>Vibrionales</taxon>
        <taxon>Vibrionaceae</taxon>
        <taxon>Vibrio</taxon>
    </lineage>
</organism>
<accession>A0ABP1X3T7</accession>
<dbReference type="EMBL" id="CCJX01000111">
    <property type="protein sequence ID" value="CDT43082.1"/>
    <property type="molecule type" value="Genomic_DNA"/>
</dbReference>
<evidence type="ECO:0000313" key="1">
    <source>
        <dbReference type="EMBL" id="CDT43082.1"/>
    </source>
</evidence>
<evidence type="ECO:0000313" key="2">
    <source>
        <dbReference type="Proteomes" id="UP000049077"/>
    </source>
</evidence>
<proteinExistence type="predicted"/>
<keyword evidence="2" id="KW-1185">Reference proteome</keyword>
<name>A0ABP1X3T7_9VIBR</name>
<protein>
    <recommendedName>
        <fullName evidence="3">DDE family transposase</fullName>
    </recommendedName>
</protein>
<dbReference type="Proteomes" id="UP000049077">
    <property type="component" value="Unassembled WGS sequence"/>
</dbReference>
<sequence>MSIFYHERHHLKWCRSATWEMVNSLMGRFRPKLQTQICPKLRWSRSSTIIDNLSFLISNLMPSQLVDRPECKARYALVKQLMGA</sequence>
<comment type="caution">
    <text evidence="1">The sequence shown here is derived from an EMBL/GenBank/DDBJ whole genome shotgun (WGS) entry which is preliminary data.</text>
</comment>